<organism evidence="2 3">
    <name type="scientific">Oceanospirillum linum</name>
    <dbReference type="NCBI Taxonomy" id="966"/>
    <lineage>
        <taxon>Bacteria</taxon>
        <taxon>Pseudomonadati</taxon>
        <taxon>Pseudomonadota</taxon>
        <taxon>Gammaproteobacteria</taxon>
        <taxon>Oceanospirillales</taxon>
        <taxon>Oceanospirillaceae</taxon>
        <taxon>Oceanospirillum</taxon>
    </lineage>
</organism>
<sequence length="95" mass="10771">MIVRWQNEHDYCLVHIHQDMFGDWLLTKAWGQIGTQFGGLTHSLVESYDEAVTLMESIGTIQESRGMKRVLQLDDSEEAADLFSDLMRAGELPTG</sequence>
<dbReference type="AlphaFoldDB" id="A0A1T1H9X5"/>
<protein>
    <recommendedName>
        <fullName evidence="1">WGR domain-containing protein</fullName>
    </recommendedName>
</protein>
<dbReference type="RefSeq" id="WP_078320125.1">
    <property type="nucleotide sequence ID" value="NZ_FXTS01000006.1"/>
</dbReference>
<dbReference type="EMBL" id="MTSD02000005">
    <property type="protein sequence ID" value="OOV86671.1"/>
    <property type="molecule type" value="Genomic_DNA"/>
</dbReference>
<dbReference type="SUPFAM" id="SSF142921">
    <property type="entry name" value="WGR domain-like"/>
    <property type="match status" value="1"/>
</dbReference>
<dbReference type="InterPro" id="IPR008893">
    <property type="entry name" value="WGR_domain"/>
</dbReference>
<evidence type="ECO:0000313" key="2">
    <source>
        <dbReference type="EMBL" id="OOV86671.1"/>
    </source>
</evidence>
<evidence type="ECO:0000313" key="3">
    <source>
        <dbReference type="Proteomes" id="UP000190064"/>
    </source>
</evidence>
<evidence type="ECO:0000259" key="1">
    <source>
        <dbReference type="Pfam" id="PF05406"/>
    </source>
</evidence>
<feature type="domain" description="WGR" evidence="1">
    <location>
        <begin position="6"/>
        <end position="56"/>
    </location>
</feature>
<dbReference type="Pfam" id="PF05406">
    <property type="entry name" value="WGR"/>
    <property type="match status" value="1"/>
</dbReference>
<dbReference type="Proteomes" id="UP000190064">
    <property type="component" value="Unassembled WGS sequence"/>
</dbReference>
<reference evidence="2" key="1">
    <citation type="submission" date="2017-02" db="EMBL/GenBank/DDBJ databases">
        <title>Draft Genome Sequence of the Salt Water Bacterium Oceanospirillum linum ATCC 11336.</title>
        <authorList>
            <person name="Trachtenberg A.M."/>
            <person name="Carney J.G."/>
            <person name="Linnane J.D."/>
            <person name="Rheaume B.A."/>
            <person name="Pitts N.L."/>
            <person name="Mykles D.L."/>
            <person name="Maclea K.S."/>
        </authorList>
    </citation>
    <scope>NUCLEOTIDE SEQUENCE [LARGE SCALE GENOMIC DNA]</scope>
    <source>
        <strain evidence="2">ATCC 11336</strain>
    </source>
</reference>
<accession>A0A1T1H9X5</accession>
<dbReference type="STRING" id="966.BTA35_0212355"/>
<keyword evidence="3" id="KW-1185">Reference proteome</keyword>
<dbReference type="InterPro" id="IPR036930">
    <property type="entry name" value="WGR_dom_sf"/>
</dbReference>
<name>A0A1T1H9X5_OCELI</name>
<proteinExistence type="predicted"/>
<comment type="caution">
    <text evidence="2">The sequence shown here is derived from an EMBL/GenBank/DDBJ whole genome shotgun (WGS) entry which is preliminary data.</text>
</comment>
<gene>
    <name evidence="2" type="ORF">BTA35_0212355</name>
</gene>